<dbReference type="GeneID" id="63830669"/>
<evidence type="ECO:0000256" key="3">
    <source>
        <dbReference type="ARBA" id="ARBA00022448"/>
    </source>
</evidence>
<evidence type="ECO:0000256" key="5">
    <source>
        <dbReference type="ARBA" id="ARBA00022741"/>
    </source>
</evidence>
<evidence type="ECO:0000256" key="7">
    <source>
        <dbReference type="ARBA" id="ARBA00022989"/>
    </source>
</evidence>
<feature type="region of interest" description="Disordered" evidence="9">
    <location>
        <begin position="376"/>
        <end position="491"/>
    </location>
</feature>
<proteinExistence type="inferred from homology"/>
<accession>A0A165ATB3</accession>
<dbReference type="Pfam" id="PF00664">
    <property type="entry name" value="ABC_membrane"/>
    <property type="match status" value="1"/>
</dbReference>
<dbReference type="InterPro" id="IPR011527">
    <property type="entry name" value="ABC1_TM_dom"/>
</dbReference>
<feature type="compositionally biased region" description="Basic and acidic residues" evidence="9">
    <location>
        <begin position="380"/>
        <end position="394"/>
    </location>
</feature>
<feature type="compositionally biased region" description="Basic residues" evidence="9">
    <location>
        <begin position="395"/>
        <end position="405"/>
    </location>
</feature>
<dbReference type="InterPro" id="IPR050173">
    <property type="entry name" value="ABC_transporter_C-like"/>
</dbReference>
<dbReference type="GO" id="GO:0140359">
    <property type="term" value="F:ABC-type transporter activity"/>
    <property type="evidence" value="ECO:0007669"/>
    <property type="project" value="InterPro"/>
</dbReference>
<keyword evidence="8 10" id="KW-0472">Membrane</keyword>
<evidence type="ECO:0000256" key="8">
    <source>
        <dbReference type="ARBA" id="ARBA00023136"/>
    </source>
</evidence>
<feature type="transmembrane region" description="Helical" evidence="10">
    <location>
        <begin position="247"/>
        <end position="265"/>
    </location>
</feature>
<feature type="domain" description="ABC transmembrane type-1" evidence="11">
    <location>
        <begin position="214"/>
        <end position="366"/>
    </location>
</feature>
<keyword evidence="5" id="KW-0547">Nucleotide-binding</keyword>
<comment type="subcellular location">
    <subcellularLocation>
        <location evidence="1">Membrane</location>
        <topology evidence="1">Multi-pass membrane protein</topology>
    </subcellularLocation>
</comment>
<evidence type="ECO:0000256" key="6">
    <source>
        <dbReference type="ARBA" id="ARBA00022840"/>
    </source>
</evidence>
<evidence type="ECO:0000256" key="10">
    <source>
        <dbReference type="SAM" id="Phobius"/>
    </source>
</evidence>
<keyword evidence="7 10" id="KW-1133">Transmembrane helix</keyword>
<dbReference type="EMBL" id="KV427751">
    <property type="protein sequence ID" value="KZS99623.1"/>
    <property type="molecule type" value="Genomic_DNA"/>
</dbReference>
<name>A0A165ATB3_9APHY</name>
<dbReference type="InterPro" id="IPR027417">
    <property type="entry name" value="P-loop_NTPase"/>
</dbReference>
<evidence type="ECO:0000313" key="12">
    <source>
        <dbReference type="EMBL" id="KZS99623.1"/>
    </source>
</evidence>
<dbReference type="SUPFAM" id="SSF52540">
    <property type="entry name" value="P-loop containing nucleoside triphosphate hydrolases"/>
    <property type="match status" value="1"/>
</dbReference>
<dbReference type="Gene3D" id="3.40.50.300">
    <property type="entry name" value="P-loop containing nucleotide triphosphate hydrolases"/>
    <property type="match status" value="1"/>
</dbReference>
<gene>
    <name evidence="12" type="ORF">LAESUDRAFT_765334</name>
</gene>
<dbReference type="STRING" id="1314785.A0A165ATB3"/>
<keyword evidence="3" id="KW-0813">Transport</keyword>
<dbReference type="PROSITE" id="PS50929">
    <property type="entry name" value="ABC_TM1F"/>
    <property type="match status" value="1"/>
</dbReference>
<dbReference type="AlphaFoldDB" id="A0A165ATB3"/>
<dbReference type="InterPro" id="IPR036640">
    <property type="entry name" value="ABC1_TM_sf"/>
</dbReference>
<evidence type="ECO:0000256" key="1">
    <source>
        <dbReference type="ARBA" id="ARBA00004141"/>
    </source>
</evidence>
<dbReference type="RefSeq" id="XP_040757364.1">
    <property type="nucleotide sequence ID" value="XM_040913641.1"/>
</dbReference>
<dbReference type="SUPFAM" id="SSF90123">
    <property type="entry name" value="ABC transporter transmembrane region"/>
    <property type="match status" value="1"/>
</dbReference>
<dbReference type="Gene3D" id="1.20.1560.10">
    <property type="entry name" value="ABC transporter type 1, transmembrane domain"/>
    <property type="match status" value="1"/>
</dbReference>
<sequence length="561" mass="63135">MQGLEVSLNPRRAFSSRRLKVTKIMWNPLHPLPAPPDFGEDVLTDVVEREFYARCSPYKRPRFLRQAETNKNDRLISEQSARFVTIEDEKRISDTKPVIDEKKDIDVEANATATEELSQRTETSDTDHRYDESLLKALHNAYLNLWWTAGFLTLVGTMLNTQAAREQMIDKPKGVGYGVGLAFALCHARGLQSGNISSHRTCDYSLKLLVPLCLSARARLEHSMGNITTMISTDATRLKKNRYYAHNLWIAPLQIIIGVALRLKALGYSGLVGFSVMILGLPAELICAFALFKQCSMGVVLTDKRVRAIIEVLLGIRLIKFFSWEGFFAHKASTTGQKEVHRITYALSGHTLNVSIIFTSLQFLNVHRHHRVHLANPSDFTDHSDAADNPTDRPRTRHGLRRRSKAYPQISPNVEGDFTWDTAHKPAEENISDTNANAWNRLPERLPPPRKPERRFRCLGKRKKDSRDNKGELGQAPQEGAASAADDGKKNEKPFELKGLLKSRKDILLLSGSGKSSLLHALIGEMRRVSGHAMFSSQIAYVPQTPWIINATTEHHLWPAG</sequence>
<dbReference type="GO" id="GO:0016020">
    <property type="term" value="C:membrane"/>
    <property type="evidence" value="ECO:0007669"/>
    <property type="project" value="UniProtKB-SubCell"/>
</dbReference>
<feature type="compositionally biased region" description="Basic residues" evidence="9">
    <location>
        <begin position="452"/>
        <end position="464"/>
    </location>
</feature>
<evidence type="ECO:0000256" key="4">
    <source>
        <dbReference type="ARBA" id="ARBA00022692"/>
    </source>
</evidence>
<reference evidence="12 13" key="1">
    <citation type="journal article" date="2016" name="Mol. Biol. Evol.">
        <title>Comparative Genomics of Early-Diverging Mushroom-Forming Fungi Provides Insights into the Origins of Lignocellulose Decay Capabilities.</title>
        <authorList>
            <person name="Nagy L.G."/>
            <person name="Riley R."/>
            <person name="Tritt A."/>
            <person name="Adam C."/>
            <person name="Daum C."/>
            <person name="Floudas D."/>
            <person name="Sun H."/>
            <person name="Yadav J.S."/>
            <person name="Pangilinan J."/>
            <person name="Larsson K.H."/>
            <person name="Matsuura K."/>
            <person name="Barry K."/>
            <person name="Labutti K."/>
            <person name="Kuo R."/>
            <person name="Ohm R.A."/>
            <person name="Bhattacharya S.S."/>
            <person name="Shirouzu T."/>
            <person name="Yoshinaga Y."/>
            <person name="Martin F.M."/>
            <person name="Grigoriev I.V."/>
            <person name="Hibbett D.S."/>
        </authorList>
    </citation>
    <scope>NUCLEOTIDE SEQUENCE [LARGE SCALE GENOMIC DNA]</scope>
    <source>
        <strain evidence="12 13">93-53</strain>
    </source>
</reference>
<keyword evidence="6" id="KW-0067">ATP-binding</keyword>
<dbReference type="PANTHER" id="PTHR24223:SF456">
    <property type="entry name" value="MULTIDRUG RESISTANCE-ASSOCIATED PROTEIN LETHAL(2)03659"/>
    <property type="match status" value="1"/>
</dbReference>
<evidence type="ECO:0000259" key="11">
    <source>
        <dbReference type="PROSITE" id="PS50929"/>
    </source>
</evidence>
<keyword evidence="4 10" id="KW-0812">Transmembrane</keyword>
<feature type="transmembrane region" description="Helical" evidence="10">
    <location>
        <begin position="271"/>
        <end position="292"/>
    </location>
</feature>
<keyword evidence="13" id="KW-1185">Reference proteome</keyword>
<dbReference type="OrthoDB" id="6500128at2759"/>
<evidence type="ECO:0000256" key="2">
    <source>
        <dbReference type="ARBA" id="ARBA00009726"/>
    </source>
</evidence>
<dbReference type="Proteomes" id="UP000076871">
    <property type="component" value="Unassembled WGS sequence"/>
</dbReference>
<evidence type="ECO:0000256" key="9">
    <source>
        <dbReference type="SAM" id="MobiDB-lite"/>
    </source>
</evidence>
<dbReference type="PANTHER" id="PTHR24223">
    <property type="entry name" value="ATP-BINDING CASSETTE SUB-FAMILY C"/>
    <property type="match status" value="1"/>
</dbReference>
<evidence type="ECO:0000313" key="13">
    <source>
        <dbReference type="Proteomes" id="UP000076871"/>
    </source>
</evidence>
<dbReference type="GO" id="GO:0005524">
    <property type="term" value="F:ATP binding"/>
    <property type="evidence" value="ECO:0007669"/>
    <property type="project" value="UniProtKB-KW"/>
</dbReference>
<comment type="similarity">
    <text evidence="2">Belongs to the ABC transporter superfamily. ABCC family. Conjugate transporter (TC 3.A.1.208) subfamily.</text>
</comment>
<organism evidence="12 13">
    <name type="scientific">Laetiporus sulphureus 93-53</name>
    <dbReference type="NCBI Taxonomy" id="1314785"/>
    <lineage>
        <taxon>Eukaryota</taxon>
        <taxon>Fungi</taxon>
        <taxon>Dikarya</taxon>
        <taxon>Basidiomycota</taxon>
        <taxon>Agaricomycotina</taxon>
        <taxon>Agaricomycetes</taxon>
        <taxon>Polyporales</taxon>
        <taxon>Laetiporus</taxon>
    </lineage>
</organism>
<protein>
    <recommendedName>
        <fullName evidence="11">ABC transmembrane type-1 domain-containing protein</fullName>
    </recommendedName>
</protein>
<dbReference type="InParanoid" id="A0A165ATB3"/>